<dbReference type="PROSITE" id="PS50111">
    <property type="entry name" value="CHEMOTAXIS_TRANSDUC_2"/>
    <property type="match status" value="1"/>
</dbReference>
<dbReference type="CDD" id="cd11386">
    <property type="entry name" value="MCP_signal"/>
    <property type="match status" value="1"/>
</dbReference>
<name>A0ABV2CV12_9RHOO</name>
<evidence type="ECO:0000259" key="11">
    <source>
        <dbReference type="PROSITE" id="PS50885"/>
    </source>
</evidence>
<evidence type="ECO:0000256" key="4">
    <source>
        <dbReference type="ARBA" id="ARBA00023136"/>
    </source>
</evidence>
<sequence length="540" mass="58450">MKLSIVQRLWAIVALAAAAVILVGAAGLLTASNVKGDLDTIRQDLFPSVYKLNQMTRAIINIRLAVLTHATSDTEKDKADQNKRFAELKTQLMELTDEYEKELITNDQDKQMLAKDRELFREYLDQAEKVLAASNAGKTEEAGAELKKLREVAVRVNQQGVTPHVKFNDEQVDAVNNHAEQVIKSSVTTNTTIIIASVLLVIALGWWIVRSITSGINTLESTVEQIERNLDLTRRVKYQGEDELGRMTKSFNRLLDRLHNSLKSVSGSVHQVTNASVNTAEYARQVATAAEEQSSSATNIAASIEELTVSVSHIGDHAAQTSEQVSQSGKLAMNGERIVEQTVADIQKIASLVDNSAGLIEQLETQSVKIAQVIGVIREVADQTNLLALNAAIEAARAGEQGRGFAVVADEVRKLAERTASSTHEITETINTMRSQAQNASQSMRNAVSEVGGSVERASQASEAIREISHSAQASVQLVSEISDSIREQGAASTAVAQAVERIALMTDQSTQAARSGAGAARELDELARKMQAEVSAYVL</sequence>
<comment type="caution">
    <text evidence="12">The sequence shown here is derived from an EMBL/GenBank/DDBJ whole genome shotgun (WGS) entry which is preliminary data.</text>
</comment>
<evidence type="ECO:0000313" key="13">
    <source>
        <dbReference type="Proteomes" id="UP001548590"/>
    </source>
</evidence>
<evidence type="ECO:0000256" key="3">
    <source>
        <dbReference type="ARBA" id="ARBA00022989"/>
    </source>
</evidence>
<dbReference type="SMART" id="SM00304">
    <property type="entry name" value="HAMP"/>
    <property type="match status" value="1"/>
</dbReference>
<dbReference type="InterPro" id="IPR004090">
    <property type="entry name" value="Chemotax_Me-accpt_rcpt"/>
</dbReference>
<feature type="domain" description="Methyl-accepting transducer" evidence="10">
    <location>
        <begin position="268"/>
        <end position="504"/>
    </location>
</feature>
<evidence type="ECO:0000256" key="1">
    <source>
        <dbReference type="ARBA" id="ARBA00004141"/>
    </source>
</evidence>
<keyword evidence="13" id="KW-1185">Reference proteome</keyword>
<accession>A0ABV2CV12</accession>
<evidence type="ECO:0000256" key="9">
    <source>
        <dbReference type="SAM" id="Phobius"/>
    </source>
</evidence>
<dbReference type="PROSITE" id="PS50885">
    <property type="entry name" value="HAMP"/>
    <property type="match status" value="1"/>
</dbReference>
<dbReference type="InterPro" id="IPR024478">
    <property type="entry name" value="HlyB_4HB_MCP"/>
</dbReference>
<evidence type="ECO:0000256" key="6">
    <source>
        <dbReference type="ARBA" id="ARBA00029447"/>
    </source>
</evidence>
<dbReference type="RefSeq" id="WP_345929826.1">
    <property type="nucleotide sequence ID" value="NZ_JBDIVF010000012.1"/>
</dbReference>
<keyword evidence="3 9" id="KW-1133">Transmembrane helix</keyword>
<organism evidence="12 13">
    <name type="scientific">Uliginosibacterium paludis</name>
    <dbReference type="NCBI Taxonomy" id="1615952"/>
    <lineage>
        <taxon>Bacteria</taxon>
        <taxon>Pseudomonadati</taxon>
        <taxon>Pseudomonadota</taxon>
        <taxon>Betaproteobacteria</taxon>
        <taxon>Rhodocyclales</taxon>
        <taxon>Zoogloeaceae</taxon>
        <taxon>Uliginosibacterium</taxon>
    </lineage>
</organism>
<dbReference type="Pfam" id="PF00015">
    <property type="entry name" value="MCPsignal"/>
    <property type="match status" value="1"/>
</dbReference>
<dbReference type="InterPro" id="IPR003660">
    <property type="entry name" value="HAMP_dom"/>
</dbReference>
<evidence type="ECO:0000313" key="12">
    <source>
        <dbReference type="EMBL" id="MET1491752.1"/>
    </source>
</evidence>
<evidence type="ECO:0000256" key="8">
    <source>
        <dbReference type="SAM" id="Coils"/>
    </source>
</evidence>
<proteinExistence type="inferred from homology"/>
<evidence type="ECO:0000256" key="5">
    <source>
        <dbReference type="ARBA" id="ARBA00023224"/>
    </source>
</evidence>
<comment type="similarity">
    <text evidence="6">Belongs to the methyl-accepting chemotaxis (MCP) protein family.</text>
</comment>
<dbReference type="InterPro" id="IPR004089">
    <property type="entry name" value="MCPsignal_dom"/>
</dbReference>
<gene>
    <name evidence="12" type="ORF">ABVT11_18075</name>
</gene>
<dbReference type="CDD" id="cd06225">
    <property type="entry name" value="HAMP"/>
    <property type="match status" value="1"/>
</dbReference>
<reference evidence="12 13" key="1">
    <citation type="submission" date="2024-07" db="EMBL/GenBank/DDBJ databases">
        <title>Uliginosibacterium paludis KCTC:42655.</title>
        <authorList>
            <person name="Kim M.K."/>
        </authorList>
    </citation>
    <scope>NUCLEOTIDE SEQUENCE [LARGE SCALE GENOMIC DNA]</scope>
    <source>
        <strain evidence="12 13">KCTC 42655</strain>
    </source>
</reference>
<dbReference type="Proteomes" id="UP001548590">
    <property type="component" value="Unassembled WGS sequence"/>
</dbReference>
<dbReference type="SUPFAM" id="SSF58104">
    <property type="entry name" value="Methyl-accepting chemotaxis protein (MCP) signaling domain"/>
    <property type="match status" value="1"/>
</dbReference>
<dbReference type="EMBL" id="JBEWLZ010000015">
    <property type="protein sequence ID" value="MET1491752.1"/>
    <property type="molecule type" value="Genomic_DNA"/>
</dbReference>
<keyword evidence="4 9" id="KW-0472">Membrane</keyword>
<dbReference type="Gene3D" id="1.10.287.950">
    <property type="entry name" value="Methyl-accepting chemotaxis protein"/>
    <property type="match status" value="1"/>
</dbReference>
<comment type="subcellular location">
    <subcellularLocation>
        <location evidence="1">Membrane</location>
        <topology evidence="1">Multi-pass membrane protein</topology>
    </subcellularLocation>
</comment>
<feature type="coiled-coil region" evidence="8">
    <location>
        <begin position="78"/>
        <end position="105"/>
    </location>
</feature>
<dbReference type="Pfam" id="PF12729">
    <property type="entry name" value="4HB_MCP_1"/>
    <property type="match status" value="1"/>
</dbReference>
<dbReference type="InterPro" id="IPR047347">
    <property type="entry name" value="YvaQ-like_sensor"/>
</dbReference>
<dbReference type="CDD" id="cd19411">
    <property type="entry name" value="MCP2201-like_sensor"/>
    <property type="match status" value="1"/>
</dbReference>
<dbReference type="PANTHER" id="PTHR32089">
    <property type="entry name" value="METHYL-ACCEPTING CHEMOTAXIS PROTEIN MCPB"/>
    <property type="match status" value="1"/>
</dbReference>
<keyword evidence="5 7" id="KW-0807">Transducer</keyword>
<dbReference type="PRINTS" id="PR00260">
    <property type="entry name" value="CHEMTRNSDUCR"/>
</dbReference>
<evidence type="ECO:0000256" key="7">
    <source>
        <dbReference type="PROSITE-ProRule" id="PRU00284"/>
    </source>
</evidence>
<feature type="transmembrane region" description="Helical" evidence="9">
    <location>
        <begin position="191"/>
        <end position="209"/>
    </location>
</feature>
<dbReference type="Pfam" id="PF00672">
    <property type="entry name" value="HAMP"/>
    <property type="match status" value="1"/>
</dbReference>
<keyword evidence="8" id="KW-0175">Coiled coil</keyword>
<feature type="domain" description="HAMP" evidence="11">
    <location>
        <begin position="210"/>
        <end position="263"/>
    </location>
</feature>
<evidence type="ECO:0000256" key="2">
    <source>
        <dbReference type="ARBA" id="ARBA00022692"/>
    </source>
</evidence>
<keyword evidence="2 9" id="KW-0812">Transmembrane</keyword>
<dbReference type="PANTHER" id="PTHR32089:SF119">
    <property type="entry name" value="METHYL-ACCEPTING CHEMOTAXIS PROTEIN CTPL"/>
    <property type="match status" value="1"/>
</dbReference>
<dbReference type="SMART" id="SM00283">
    <property type="entry name" value="MA"/>
    <property type="match status" value="1"/>
</dbReference>
<protein>
    <submittedName>
        <fullName evidence="12">Methyl-accepting chemotaxis protein</fullName>
    </submittedName>
</protein>
<evidence type="ECO:0000259" key="10">
    <source>
        <dbReference type="PROSITE" id="PS50111"/>
    </source>
</evidence>